<dbReference type="EMBL" id="JARPOI010000007">
    <property type="protein sequence ID" value="KAJ9177089.1"/>
    <property type="molecule type" value="Genomic_DNA"/>
</dbReference>
<comment type="caution">
    <text evidence="1">The sequence shown here is derived from an EMBL/GenBank/DDBJ whole genome shotgun (WGS) entry which is preliminary data.</text>
</comment>
<protein>
    <recommendedName>
        <fullName evidence="3">Retropepsins domain-containing protein</fullName>
    </recommendedName>
</protein>
<organism evidence="1 2">
    <name type="scientific">Hevea brasiliensis</name>
    <name type="common">Para rubber tree</name>
    <name type="synonym">Siphonia brasiliensis</name>
    <dbReference type="NCBI Taxonomy" id="3981"/>
    <lineage>
        <taxon>Eukaryota</taxon>
        <taxon>Viridiplantae</taxon>
        <taxon>Streptophyta</taxon>
        <taxon>Embryophyta</taxon>
        <taxon>Tracheophyta</taxon>
        <taxon>Spermatophyta</taxon>
        <taxon>Magnoliopsida</taxon>
        <taxon>eudicotyledons</taxon>
        <taxon>Gunneridae</taxon>
        <taxon>Pentapetalae</taxon>
        <taxon>rosids</taxon>
        <taxon>fabids</taxon>
        <taxon>Malpighiales</taxon>
        <taxon>Euphorbiaceae</taxon>
        <taxon>Crotonoideae</taxon>
        <taxon>Micrandreae</taxon>
        <taxon>Hevea</taxon>
    </lineage>
</organism>
<keyword evidence="2" id="KW-1185">Reference proteome</keyword>
<evidence type="ECO:0000313" key="2">
    <source>
        <dbReference type="Proteomes" id="UP001174677"/>
    </source>
</evidence>
<proteinExistence type="predicted"/>
<dbReference type="PANTHER" id="PTHR33240">
    <property type="entry name" value="OS08G0508500 PROTEIN"/>
    <property type="match status" value="1"/>
</dbReference>
<gene>
    <name evidence="1" type="ORF">P3X46_012341</name>
</gene>
<name>A0ABQ9M9Z8_HEVBR</name>
<sequence length="213" mass="23547">MINVIAGGLDGYKTKGKKVAKTTSMKNVLSVDRESLYIVCRVLTDTGSLVNLITLEVYEKIELKRSNLIKVMFPLVGLGDKIVPIVGTTNLIMTLGDEAFKRSIYAKFTIMDIPLSYNVILGRAILNSNNILINMDYLFMKLLALGGITVLRGSQKLAQECYKQSIKVVVNVTLLINLLEKPDSNISLKPVDPVQKVELSKGKIVRIGTTFQI</sequence>
<dbReference type="InterPro" id="IPR021109">
    <property type="entry name" value="Peptidase_aspartic_dom_sf"/>
</dbReference>
<accession>A0ABQ9M9Z8</accession>
<dbReference type="Proteomes" id="UP001174677">
    <property type="component" value="Chromosome 7"/>
</dbReference>
<reference evidence="1" key="1">
    <citation type="journal article" date="2023" name="Plant Biotechnol. J.">
        <title>Chromosome-level wild Hevea brasiliensis genome provides new tools for genomic-assisted breeding and valuable loci to elevate rubber yield.</title>
        <authorList>
            <person name="Cheng H."/>
            <person name="Song X."/>
            <person name="Hu Y."/>
            <person name="Wu T."/>
            <person name="Yang Q."/>
            <person name="An Z."/>
            <person name="Feng S."/>
            <person name="Deng Z."/>
            <person name="Wu W."/>
            <person name="Zeng X."/>
            <person name="Tu M."/>
            <person name="Wang X."/>
            <person name="Huang H."/>
        </authorList>
    </citation>
    <scope>NUCLEOTIDE SEQUENCE</scope>
    <source>
        <strain evidence="1">MT/VB/25A 57/8</strain>
    </source>
</reference>
<dbReference type="Gene3D" id="2.40.70.10">
    <property type="entry name" value="Acid Proteases"/>
    <property type="match status" value="1"/>
</dbReference>
<dbReference type="CDD" id="cd00303">
    <property type="entry name" value="retropepsin_like"/>
    <property type="match status" value="1"/>
</dbReference>
<dbReference type="SUPFAM" id="SSF50630">
    <property type="entry name" value="Acid proteases"/>
    <property type="match status" value="1"/>
</dbReference>
<dbReference type="PANTHER" id="PTHR33240:SF17">
    <property type="entry name" value="EUKARYOTIC PEPTIDE CHAIN RELEASE FACTOR GTP-BINDING SUBUNIT-LIKE"/>
    <property type="match status" value="1"/>
</dbReference>
<evidence type="ECO:0000313" key="1">
    <source>
        <dbReference type="EMBL" id="KAJ9177089.1"/>
    </source>
</evidence>
<evidence type="ECO:0008006" key="3">
    <source>
        <dbReference type="Google" id="ProtNLM"/>
    </source>
</evidence>